<organism evidence="1">
    <name type="scientific">Rhizophora mucronata</name>
    <name type="common">Asiatic mangrove</name>
    <dbReference type="NCBI Taxonomy" id="61149"/>
    <lineage>
        <taxon>Eukaryota</taxon>
        <taxon>Viridiplantae</taxon>
        <taxon>Streptophyta</taxon>
        <taxon>Embryophyta</taxon>
        <taxon>Tracheophyta</taxon>
        <taxon>Spermatophyta</taxon>
        <taxon>Magnoliopsida</taxon>
        <taxon>eudicotyledons</taxon>
        <taxon>Gunneridae</taxon>
        <taxon>Pentapetalae</taxon>
        <taxon>rosids</taxon>
        <taxon>fabids</taxon>
        <taxon>Malpighiales</taxon>
        <taxon>Rhizophoraceae</taxon>
        <taxon>Rhizophora</taxon>
    </lineage>
</organism>
<evidence type="ECO:0000313" key="1">
    <source>
        <dbReference type="EMBL" id="MBX57844.1"/>
    </source>
</evidence>
<sequence length="41" mass="4944">MLKQNIFSIKARMEIWMSIWYGSLQCVILMEDWVLHSLLCL</sequence>
<accession>A0A2P2PSX9</accession>
<dbReference type="EMBL" id="GGEC01077360">
    <property type="protein sequence ID" value="MBX57844.1"/>
    <property type="molecule type" value="Transcribed_RNA"/>
</dbReference>
<proteinExistence type="predicted"/>
<protein>
    <submittedName>
        <fullName evidence="1">Uncharacterized protein</fullName>
    </submittedName>
</protein>
<dbReference type="AlphaFoldDB" id="A0A2P2PSX9"/>
<reference evidence="1" key="1">
    <citation type="submission" date="2018-02" db="EMBL/GenBank/DDBJ databases">
        <title>Rhizophora mucronata_Transcriptome.</title>
        <authorList>
            <person name="Meera S.P."/>
            <person name="Sreeshan A."/>
            <person name="Augustine A."/>
        </authorList>
    </citation>
    <scope>NUCLEOTIDE SEQUENCE</scope>
    <source>
        <tissue evidence="1">Leaf</tissue>
    </source>
</reference>
<name>A0A2P2PSX9_RHIMU</name>